<dbReference type="FunFam" id="3.40.1190.10:FF:000004">
    <property type="entry name" value="Dihydrofolate synthase/folylpolyglutamate synthase"/>
    <property type="match status" value="1"/>
</dbReference>
<dbReference type="UniPathway" id="UPA00077">
    <property type="reaction ID" value="UER00157"/>
</dbReference>
<evidence type="ECO:0000256" key="12">
    <source>
        <dbReference type="ARBA" id="ARBA00022741"/>
    </source>
</evidence>
<keyword evidence="12 23" id="KW-0547">Nucleotide-binding</keyword>
<dbReference type="InterPro" id="IPR036565">
    <property type="entry name" value="Mur-like_cat_sf"/>
</dbReference>
<dbReference type="GO" id="GO:0046654">
    <property type="term" value="P:tetrahydrofolate biosynthetic process"/>
    <property type="evidence" value="ECO:0007669"/>
    <property type="project" value="UniProtKB-UniPathway"/>
</dbReference>
<evidence type="ECO:0000256" key="7">
    <source>
        <dbReference type="ARBA" id="ARBA00013023"/>
    </source>
</evidence>
<gene>
    <name evidence="24" type="ORF">ACY05_01625</name>
</gene>
<dbReference type="EC" id="6.3.2.17" evidence="8"/>
<evidence type="ECO:0000313" key="24">
    <source>
        <dbReference type="EMBL" id="KYC29267.1"/>
    </source>
</evidence>
<dbReference type="AlphaFoldDB" id="A0A656Z8D5"/>
<evidence type="ECO:0000256" key="2">
    <source>
        <dbReference type="ARBA" id="ARBA00002714"/>
    </source>
</evidence>
<evidence type="ECO:0000256" key="1">
    <source>
        <dbReference type="ARBA" id="ARBA00001946"/>
    </source>
</evidence>
<comment type="caution">
    <text evidence="24">The sequence shown here is derived from an EMBL/GenBank/DDBJ whole genome shotgun (WGS) entry which is preliminary data.</text>
</comment>
<dbReference type="PROSITE" id="PS01011">
    <property type="entry name" value="FOLYLPOLYGLU_SYNT_1"/>
    <property type="match status" value="1"/>
</dbReference>
<comment type="catalytic activity">
    <reaction evidence="22">
        <text>7,8-dihydropteroate + L-glutamate + ATP = 7,8-dihydrofolate + ADP + phosphate + H(+)</text>
        <dbReference type="Rhea" id="RHEA:23584"/>
        <dbReference type="ChEBI" id="CHEBI:15378"/>
        <dbReference type="ChEBI" id="CHEBI:17839"/>
        <dbReference type="ChEBI" id="CHEBI:29985"/>
        <dbReference type="ChEBI" id="CHEBI:30616"/>
        <dbReference type="ChEBI" id="CHEBI:43474"/>
        <dbReference type="ChEBI" id="CHEBI:57451"/>
        <dbReference type="ChEBI" id="CHEBI:456216"/>
        <dbReference type="EC" id="6.3.2.12"/>
    </reaction>
</comment>
<dbReference type="PANTHER" id="PTHR11136:SF0">
    <property type="entry name" value="DIHYDROFOLATE SYNTHETASE-RELATED"/>
    <property type="match status" value="1"/>
</dbReference>
<keyword evidence="15" id="KW-0289">Folate biosynthesis</keyword>
<dbReference type="Gene3D" id="3.40.1190.10">
    <property type="entry name" value="Mur-like, catalytic domain"/>
    <property type="match status" value="1"/>
</dbReference>
<dbReference type="GO" id="GO:0004326">
    <property type="term" value="F:tetrahydrofolylpolyglutamate synthase activity"/>
    <property type="evidence" value="ECO:0007669"/>
    <property type="project" value="UniProtKB-EC"/>
</dbReference>
<dbReference type="SUPFAM" id="SSF53623">
    <property type="entry name" value="MurD-like peptide ligases, catalytic domain"/>
    <property type="match status" value="1"/>
</dbReference>
<evidence type="ECO:0000256" key="14">
    <source>
        <dbReference type="ARBA" id="ARBA00022842"/>
    </source>
</evidence>
<evidence type="ECO:0000256" key="11">
    <source>
        <dbReference type="ARBA" id="ARBA00022723"/>
    </source>
</evidence>
<dbReference type="Proteomes" id="UP000243416">
    <property type="component" value="Unassembled WGS sequence"/>
</dbReference>
<keyword evidence="10 23" id="KW-0436">Ligase</keyword>
<comment type="cofactor">
    <cofactor evidence="1">
        <name>Mg(2+)</name>
        <dbReference type="ChEBI" id="CHEBI:18420"/>
    </cofactor>
</comment>
<dbReference type="PANTHER" id="PTHR11136">
    <property type="entry name" value="FOLYLPOLYGLUTAMATE SYNTHASE-RELATED"/>
    <property type="match status" value="1"/>
</dbReference>
<dbReference type="GO" id="GO:0046872">
    <property type="term" value="F:metal ion binding"/>
    <property type="evidence" value="ECO:0007669"/>
    <property type="project" value="UniProtKB-KW"/>
</dbReference>
<evidence type="ECO:0000256" key="9">
    <source>
        <dbReference type="ARBA" id="ARBA00019357"/>
    </source>
</evidence>
<keyword evidence="13 23" id="KW-0067">ATP-binding</keyword>
<comment type="catalytic activity">
    <reaction evidence="19">
        <text>(6S)-5,6,7,8-tetrahydrofolyl-(gamma-L-Glu)(n) + L-glutamate + ATP = (6S)-5,6,7,8-tetrahydrofolyl-(gamma-L-Glu)(n+1) + ADP + phosphate + H(+)</text>
        <dbReference type="Rhea" id="RHEA:10580"/>
        <dbReference type="Rhea" id="RHEA-COMP:14738"/>
        <dbReference type="Rhea" id="RHEA-COMP:14740"/>
        <dbReference type="ChEBI" id="CHEBI:15378"/>
        <dbReference type="ChEBI" id="CHEBI:29985"/>
        <dbReference type="ChEBI" id="CHEBI:30616"/>
        <dbReference type="ChEBI" id="CHEBI:43474"/>
        <dbReference type="ChEBI" id="CHEBI:141005"/>
        <dbReference type="ChEBI" id="CHEBI:456216"/>
        <dbReference type="EC" id="6.3.2.17"/>
    </reaction>
</comment>
<keyword evidence="11" id="KW-0479">Metal-binding</keyword>
<evidence type="ECO:0000313" key="25">
    <source>
        <dbReference type="Proteomes" id="UP000243416"/>
    </source>
</evidence>
<dbReference type="SUPFAM" id="SSF53244">
    <property type="entry name" value="MurD-like peptide ligases, peptide-binding domain"/>
    <property type="match status" value="1"/>
</dbReference>
<name>A0A656Z8D5_9PROT</name>
<evidence type="ECO:0000256" key="10">
    <source>
        <dbReference type="ARBA" id="ARBA00022598"/>
    </source>
</evidence>
<dbReference type="GO" id="GO:0005524">
    <property type="term" value="F:ATP binding"/>
    <property type="evidence" value="ECO:0007669"/>
    <property type="project" value="UniProtKB-KW"/>
</dbReference>
<dbReference type="InterPro" id="IPR013221">
    <property type="entry name" value="Mur_ligase_cen"/>
</dbReference>
<dbReference type="Gene3D" id="3.90.190.20">
    <property type="entry name" value="Mur ligase, C-terminal domain"/>
    <property type="match status" value="1"/>
</dbReference>
<evidence type="ECO:0000256" key="15">
    <source>
        <dbReference type="ARBA" id="ARBA00022909"/>
    </source>
</evidence>
<dbReference type="PIRSF" id="PIRSF001563">
    <property type="entry name" value="Folylpolyglu_synth"/>
    <property type="match status" value="1"/>
</dbReference>
<dbReference type="GO" id="GO:0008841">
    <property type="term" value="F:dihydrofolate synthase activity"/>
    <property type="evidence" value="ECO:0007669"/>
    <property type="project" value="UniProtKB-EC"/>
</dbReference>
<dbReference type="NCBIfam" id="TIGR01499">
    <property type="entry name" value="folC"/>
    <property type="match status" value="1"/>
</dbReference>
<evidence type="ECO:0000256" key="22">
    <source>
        <dbReference type="ARBA" id="ARBA00049161"/>
    </source>
</evidence>
<evidence type="ECO:0000256" key="20">
    <source>
        <dbReference type="ARBA" id="ARBA00047808"/>
    </source>
</evidence>
<evidence type="ECO:0000256" key="3">
    <source>
        <dbReference type="ARBA" id="ARBA00004799"/>
    </source>
</evidence>
<sequence>MHTAAQVPSPQTLDDWLNLLESRHPQGAAGIELGLERVRAVSRTLGQQQRVPLITVGGTNGKGSTCAMLENILRHAGYRVGLYTSPHLLDYNERVRIDGTSVSDAALCSAFSRVEAARLAAGDIALTYFEAGTLAAWECFAAADVDAIILEVGLGGRLDATNIHDADCAIVTSIDLDHQDYLGSTREAIGFEKAGIYRSGRTAICSDAAPPQSLIDYATAIGADLRLLGRDFGYTNQEMQWQFWSRPPRGEVLQRRSSLAHPGLRGSIQLQNASGVLAVLEAMAERLPVAMQDIRRGLLEVELPGRFQMLPGRPAIVLDIAHNPQAVRNLAANLGAQGQAYHPTTWALFGMMRDKDIAGMIEILKPRIDHWLPCALPGPRAASADELVAALADAGVTGAARVPQPFASVAAAFDYAREKMGENDRIVVFGSFLTVAAAMRILRAARRL</sequence>
<evidence type="ECO:0000256" key="19">
    <source>
        <dbReference type="ARBA" id="ARBA00047493"/>
    </source>
</evidence>
<accession>A0A656Z8D5</accession>
<dbReference type="InterPro" id="IPR018109">
    <property type="entry name" value="Folylpolyglutamate_synth_CS"/>
</dbReference>
<dbReference type="Pfam" id="PF08245">
    <property type="entry name" value="Mur_ligase_M"/>
    <property type="match status" value="1"/>
</dbReference>
<evidence type="ECO:0000256" key="16">
    <source>
        <dbReference type="ARBA" id="ARBA00030048"/>
    </source>
</evidence>
<dbReference type="GO" id="GO:0005737">
    <property type="term" value="C:cytoplasm"/>
    <property type="evidence" value="ECO:0007669"/>
    <property type="project" value="TreeGrafter"/>
</dbReference>
<dbReference type="Pfam" id="PF02875">
    <property type="entry name" value="Mur_ligase_C"/>
    <property type="match status" value="1"/>
</dbReference>
<proteinExistence type="inferred from homology"/>
<evidence type="ECO:0000256" key="13">
    <source>
        <dbReference type="ARBA" id="ARBA00022840"/>
    </source>
</evidence>
<evidence type="ECO:0000256" key="23">
    <source>
        <dbReference type="PIRNR" id="PIRNR001563"/>
    </source>
</evidence>
<evidence type="ECO:0000256" key="18">
    <source>
        <dbReference type="ARBA" id="ARBA00032510"/>
    </source>
</evidence>
<dbReference type="OrthoDB" id="9809356at2"/>
<keyword evidence="25" id="KW-1185">Reference proteome</keyword>
<comment type="catalytic activity">
    <reaction evidence="20">
        <text>10-formyltetrahydrofolyl-(gamma-L-Glu)(n) + L-glutamate + ATP = 10-formyltetrahydrofolyl-(gamma-L-Glu)(n+1) + ADP + phosphate + H(+)</text>
        <dbReference type="Rhea" id="RHEA:51904"/>
        <dbReference type="Rhea" id="RHEA-COMP:13088"/>
        <dbReference type="Rhea" id="RHEA-COMP:14300"/>
        <dbReference type="ChEBI" id="CHEBI:15378"/>
        <dbReference type="ChEBI" id="CHEBI:29985"/>
        <dbReference type="ChEBI" id="CHEBI:30616"/>
        <dbReference type="ChEBI" id="CHEBI:43474"/>
        <dbReference type="ChEBI" id="CHEBI:134413"/>
        <dbReference type="ChEBI" id="CHEBI:456216"/>
        <dbReference type="EC" id="6.3.2.17"/>
    </reaction>
</comment>
<comment type="function">
    <text evidence="2">Functions in two distinct reactions of the de novo folate biosynthetic pathway. Catalyzes the addition of a glutamate residue to dihydropteroate (7,8-dihydropteroate or H2Pte) to form dihydrofolate (7,8-dihydrofolate monoglutamate or H2Pte-Glu). Also catalyzes successive additions of L-glutamate to tetrahydrofolate or 10-formyltetrahydrofolate or 5,10-methylenetetrahydrofolate, leading to folylpolyglutamate derivatives.</text>
</comment>
<comment type="catalytic activity">
    <reaction evidence="21">
        <text>(6R)-5,10-methylenetetrahydrofolyl-(gamma-L-Glu)(n) + L-glutamate + ATP = (6R)-5,10-methylenetetrahydrofolyl-(gamma-L-Glu)(n+1) + ADP + phosphate + H(+)</text>
        <dbReference type="Rhea" id="RHEA:51912"/>
        <dbReference type="Rhea" id="RHEA-COMP:13257"/>
        <dbReference type="Rhea" id="RHEA-COMP:13258"/>
        <dbReference type="ChEBI" id="CHEBI:15378"/>
        <dbReference type="ChEBI" id="CHEBI:29985"/>
        <dbReference type="ChEBI" id="CHEBI:30616"/>
        <dbReference type="ChEBI" id="CHEBI:43474"/>
        <dbReference type="ChEBI" id="CHEBI:136572"/>
        <dbReference type="ChEBI" id="CHEBI:456216"/>
        <dbReference type="EC" id="6.3.2.17"/>
    </reaction>
</comment>
<comment type="subunit">
    <text evidence="6">Monomer.</text>
</comment>
<evidence type="ECO:0000256" key="21">
    <source>
        <dbReference type="ARBA" id="ARBA00049035"/>
    </source>
</evidence>
<organism evidence="24 25">
    <name type="scientific">Sterolibacterium denitrificans</name>
    <dbReference type="NCBI Taxonomy" id="157592"/>
    <lineage>
        <taxon>Bacteria</taxon>
        <taxon>Pseudomonadati</taxon>
        <taxon>Pseudomonadota</taxon>
        <taxon>Betaproteobacteria</taxon>
        <taxon>Nitrosomonadales</taxon>
        <taxon>Sterolibacteriaceae</taxon>
        <taxon>Sterolibacterium</taxon>
    </lineage>
</organism>
<evidence type="ECO:0000256" key="5">
    <source>
        <dbReference type="ARBA" id="ARBA00008276"/>
    </source>
</evidence>
<comment type="pathway">
    <text evidence="4">Cofactor biosynthesis; tetrahydrofolylpolyglutamate biosynthesis.</text>
</comment>
<dbReference type="GO" id="GO:0046656">
    <property type="term" value="P:folic acid biosynthetic process"/>
    <property type="evidence" value="ECO:0007669"/>
    <property type="project" value="UniProtKB-KW"/>
</dbReference>
<evidence type="ECO:0000256" key="8">
    <source>
        <dbReference type="ARBA" id="ARBA00013025"/>
    </source>
</evidence>
<protein>
    <recommendedName>
        <fullName evidence="9">Dihydrofolate synthase/folylpolyglutamate synthase</fullName>
        <ecNumber evidence="7">6.3.2.12</ecNumber>
        <ecNumber evidence="8">6.3.2.17</ecNumber>
    </recommendedName>
    <alternativeName>
        <fullName evidence="18">Folylpoly-gamma-glutamate synthetase-dihydrofolate synthetase</fullName>
    </alternativeName>
    <alternativeName>
        <fullName evidence="16">Folylpolyglutamate synthetase</fullName>
    </alternativeName>
    <alternativeName>
        <fullName evidence="17">Tetrahydrofolylpolyglutamate synthase</fullName>
    </alternativeName>
</protein>
<comment type="similarity">
    <text evidence="5 23">Belongs to the folylpolyglutamate synthase family.</text>
</comment>
<dbReference type="EMBL" id="LFZK01000001">
    <property type="protein sequence ID" value="KYC29267.1"/>
    <property type="molecule type" value="Genomic_DNA"/>
</dbReference>
<dbReference type="NCBIfam" id="NF008101">
    <property type="entry name" value="PRK10846.1"/>
    <property type="match status" value="1"/>
</dbReference>
<dbReference type="EC" id="6.3.2.12" evidence="7"/>
<evidence type="ECO:0000256" key="4">
    <source>
        <dbReference type="ARBA" id="ARBA00005150"/>
    </source>
</evidence>
<dbReference type="InterPro" id="IPR004101">
    <property type="entry name" value="Mur_ligase_C"/>
</dbReference>
<reference evidence="24 25" key="1">
    <citation type="journal article" date="2016" name="ISME J.">
        <title>Integrated multi-omics analyses reveal the biochemical mechanisms and phylogenetic relevance of anaerobic androgen biodegradation in the environment.</title>
        <authorList>
            <person name="Yang F.C."/>
            <person name="Chen Y.L."/>
            <person name="Tang S.L."/>
            <person name="Yu C.P."/>
            <person name="Wang P.H."/>
            <person name="Ismail W."/>
            <person name="Wang C.H."/>
            <person name="Ding J.Y."/>
            <person name="Yang C.Y."/>
            <person name="Yang C.Y."/>
            <person name="Chiang Y.R."/>
        </authorList>
    </citation>
    <scope>NUCLEOTIDE SEQUENCE [LARGE SCALE GENOMIC DNA]</scope>
    <source>
        <strain evidence="24 25">DSM 13999</strain>
    </source>
</reference>
<evidence type="ECO:0000256" key="17">
    <source>
        <dbReference type="ARBA" id="ARBA00030592"/>
    </source>
</evidence>
<keyword evidence="14" id="KW-0460">Magnesium</keyword>
<evidence type="ECO:0000256" key="6">
    <source>
        <dbReference type="ARBA" id="ARBA00011245"/>
    </source>
</evidence>
<dbReference type="RefSeq" id="WP_067169900.1">
    <property type="nucleotide sequence ID" value="NZ_LFZK01000001.1"/>
</dbReference>
<dbReference type="InterPro" id="IPR036615">
    <property type="entry name" value="Mur_ligase_C_dom_sf"/>
</dbReference>
<dbReference type="InterPro" id="IPR001645">
    <property type="entry name" value="Folylpolyglutamate_synth"/>
</dbReference>
<comment type="pathway">
    <text evidence="3">Cofactor biosynthesis; tetrahydrofolate biosynthesis; 7,8-dihydrofolate from 2-amino-4-hydroxy-6-hydroxymethyl-7,8-dihydropteridine diphosphate and 4-aminobenzoate: step 2/2.</text>
</comment>